<evidence type="ECO:0000313" key="8">
    <source>
        <dbReference type="Proteomes" id="UP000800097"/>
    </source>
</evidence>
<dbReference type="Pfam" id="PF07732">
    <property type="entry name" value="Cu-oxidase_3"/>
    <property type="match status" value="1"/>
</dbReference>
<name>A0A6A6JC84_WESOR</name>
<keyword evidence="8" id="KW-1185">Reference proteome</keyword>
<sequence length="487" mass="54044">MYMSPLVPIAMSCRAATPCEITPNTRHCWGEYSVDTNYITTIPDTGRTVEVWLSGEEATCNPDGFERTCMTFNGTMPGPPIVANWGDTLIVHVTNNLKQTLDTVFNDGVPGVTQCPIPPGESMTYKFKVTQYGTSWYHSHISLQYSEGLFGALIFHGPASADYDEDLGKFETVFQPGKKYLIRLVNVATDSQFQFSIDGHKLTVIANDFVPIKPYVTDSVTTDYWLRAYWVNICAGTANDNPKDSTGIVRYDATSKNDPTSVSVVQPPKICNDEPLENLEPYLNVDVSNIGGITLEELRVRFTHEALFTGTINSSTLQLDWSNPTLNRAYNNDTSFPTELNVVSVDKKTSSDDEWTVLVIENKVLGLLAGISHPIHLHGHDFWILAQENGPWDGTANGFMTKNPPRRGTAVLPAHGHLAIAFRLDNPGSWLLHCHIAWHAGQGLSMQFVERKSSIDFKPIENGFHELGERWDAWSANETDPEDGSGI</sequence>
<dbReference type="GeneID" id="54553542"/>
<dbReference type="PROSITE" id="PS00080">
    <property type="entry name" value="MULTICOPPER_OXIDASE2"/>
    <property type="match status" value="1"/>
</dbReference>
<dbReference type="RefSeq" id="XP_033651720.1">
    <property type="nucleotide sequence ID" value="XM_033800367.1"/>
</dbReference>
<keyword evidence="3" id="KW-0560">Oxidoreductase</keyword>
<evidence type="ECO:0000256" key="2">
    <source>
        <dbReference type="ARBA" id="ARBA00022723"/>
    </source>
</evidence>
<dbReference type="PROSITE" id="PS00079">
    <property type="entry name" value="MULTICOPPER_OXIDASE1"/>
    <property type="match status" value="1"/>
</dbReference>
<dbReference type="AlphaFoldDB" id="A0A6A6JC84"/>
<dbReference type="InterPro" id="IPR011706">
    <property type="entry name" value="Cu-oxidase_C"/>
</dbReference>
<dbReference type="InterPro" id="IPR002355">
    <property type="entry name" value="Cu_oxidase_Cu_BS"/>
</dbReference>
<dbReference type="Pfam" id="PF07731">
    <property type="entry name" value="Cu-oxidase_2"/>
    <property type="match status" value="1"/>
</dbReference>
<dbReference type="GO" id="GO:0005507">
    <property type="term" value="F:copper ion binding"/>
    <property type="evidence" value="ECO:0007669"/>
    <property type="project" value="InterPro"/>
</dbReference>
<keyword evidence="4" id="KW-0186">Copper</keyword>
<reference evidence="7" key="1">
    <citation type="journal article" date="2020" name="Stud. Mycol.">
        <title>101 Dothideomycetes genomes: a test case for predicting lifestyles and emergence of pathogens.</title>
        <authorList>
            <person name="Haridas S."/>
            <person name="Albert R."/>
            <person name="Binder M."/>
            <person name="Bloem J."/>
            <person name="Labutti K."/>
            <person name="Salamov A."/>
            <person name="Andreopoulos B."/>
            <person name="Baker S."/>
            <person name="Barry K."/>
            <person name="Bills G."/>
            <person name="Bluhm B."/>
            <person name="Cannon C."/>
            <person name="Castanera R."/>
            <person name="Culley D."/>
            <person name="Daum C."/>
            <person name="Ezra D."/>
            <person name="Gonzalez J."/>
            <person name="Henrissat B."/>
            <person name="Kuo A."/>
            <person name="Liang C."/>
            <person name="Lipzen A."/>
            <person name="Lutzoni F."/>
            <person name="Magnuson J."/>
            <person name="Mondo S."/>
            <person name="Nolan M."/>
            <person name="Ohm R."/>
            <person name="Pangilinan J."/>
            <person name="Park H.-J."/>
            <person name="Ramirez L."/>
            <person name="Alfaro M."/>
            <person name="Sun H."/>
            <person name="Tritt A."/>
            <person name="Yoshinaga Y."/>
            <person name="Zwiers L.-H."/>
            <person name="Turgeon B."/>
            <person name="Goodwin S."/>
            <person name="Spatafora J."/>
            <person name="Crous P."/>
            <person name="Grigoriev I."/>
        </authorList>
    </citation>
    <scope>NUCLEOTIDE SEQUENCE</scope>
    <source>
        <strain evidence="7">CBS 379.55</strain>
    </source>
</reference>
<organism evidence="7 8">
    <name type="scientific">Westerdykella ornata</name>
    <dbReference type="NCBI Taxonomy" id="318751"/>
    <lineage>
        <taxon>Eukaryota</taxon>
        <taxon>Fungi</taxon>
        <taxon>Dikarya</taxon>
        <taxon>Ascomycota</taxon>
        <taxon>Pezizomycotina</taxon>
        <taxon>Dothideomycetes</taxon>
        <taxon>Pleosporomycetidae</taxon>
        <taxon>Pleosporales</taxon>
        <taxon>Sporormiaceae</taxon>
        <taxon>Westerdykella</taxon>
    </lineage>
</organism>
<evidence type="ECO:0000259" key="5">
    <source>
        <dbReference type="Pfam" id="PF07731"/>
    </source>
</evidence>
<dbReference type="InterPro" id="IPR045087">
    <property type="entry name" value="Cu-oxidase_fam"/>
</dbReference>
<comment type="similarity">
    <text evidence="1">Belongs to the multicopper oxidase family.</text>
</comment>
<dbReference type="InterPro" id="IPR033138">
    <property type="entry name" value="Cu_oxidase_CS"/>
</dbReference>
<dbReference type="OrthoDB" id="2121828at2759"/>
<dbReference type="EMBL" id="ML986504">
    <property type="protein sequence ID" value="KAF2274181.1"/>
    <property type="molecule type" value="Genomic_DNA"/>
</dbReference>
<dbReference type="InterPro" id="IPR011707">
    <property type="entry name" value="Cu-oxidase-like_N"/>
</dbReference>
<dbReference type="PANTHER" id="PTHR11709">
    <property type="entry name" value="MULTI-COPPER OXIDASE"/>
    <property type="match status" value="1"/>
</dbReference>
<dbReference type="InterPro" id="IPR008972">
    <property type="entry name" value="Cupredoxin"/>
</dbReference>
<evidence type="ECO:0000259" key="6">
    <source>
        <dbReference type="Pfam" id="PF07732"/>
    </source>
</evidence>
<keyword evidence="2" id="KW-0479">Metal-binding</keyword>
<accession>A0A6A6JC84</accession>
<feature type="domain" description="Plastocyanin-like" evidence="5">
    <location>
        <begin position="328"/>
        <end position="452"/>
    </location>
</feature>
<dbReference type="GO" id="GO:0016491">
    <property type="term" value="F:oxidoreductase activity"/>
    <property type="evidence" value="ECO:0007669"/>
    <property type="project" value="UniProtKB-KW"/>
</dbReference>
<evidence type="ECO:0008006" key="9">
    <source>
        <dbReference type="Google" id="ProtNLM"/>
    </source>
</evidence>
<evidence type="ECO:0000256" key="1">
    <source>
        <dbReference type="ARBA" id="ARBA00010609"/>
    </source>
</evidence>
<evidence type="ECO:0000313" key="7">
    <source>
        <dbReference type="EMBL" id="KAF2274181.1"/>
    </source>
</evidence>
<gene>
    <name evidence="7" type="ORF">EI97DRAFT_451765</name>
</gene>
<dbReference type="Gene3D" id="2.60.40.420">
    <property type="entry name" value="Cupredoxins - blue copper proteins"/>
    <property type="match status" value="3"/>
</dbReference>
<dbReference type="CDD" id="cd13901">
    <property type="entry name" value="CuRO_3_MaLCC_like"/>
    <property type="match status" value="1"/>
</dbReference>
<proteinExistence type="inferred from homology"/>
<evidence type="ECO:0000256" key="4">
    <source>
        <dbReference type="ARBA" id="ARBA00023008"/>
    </source>
</evidence>
<dbReference type="Proteomes" id="UP000800097">
    <property type="component" value="Unassembled WGS sequence"/>
</dbReference>
<feature type="domain" description="Plastocyanin-like" evidence="6">
    <location>
        <begin position="57"/>
        <end position="158"/>
    </location>
</feature>
<dbReference type="SUPFAM" id="SSF49503">
    <property type="entry name" value="Cupredoxins"/>
    <property type="match status" value="3"/>
</dbReference>
<protein>
    <recommendedName>
        <fullName evidence="9">Multicopper oxidase</fullName>
    </recommendedName>
</protein>
<dbReference type="PANTHER" id="PTHR11709:SF71">
    <property type="entry name" value="OXIDOREDUCTASE TPCJ"/>
    <property type="match status" value="1"/>
</dbReference>
<evidence type="ECO:0000256" key="3">
    <source>
        <dbReference type="ARBA" id="ARBA00023002"/>
    </source>
</evidence>